<protein>
    <submittedName>
        <fullName evidence="1">Uncharacterized protein</fullName>
    </submittedName>
</protein>
<dbReference type="KEGG" id="nso:NIASO_06670"/>
<dbReference type="AlphaFoldDB" id="W0F7Q7"/>
<accession>W0F7Q7</accession>
<dbReference type="EMBL" id="CP007035">
    <property type="protein sequence ID" value="AHF17386.1"/>
    <property type="molecule type" value="Genomic_DNA"/>
</dbReference>
<gene>
    <name evidence="1" type="ORF">NIASO_06670</name>
</gene>
<evidence type="ECO:0000313" key="2">
    <source>
        <dbReference type="Proteomes" id="UP000003586"/>
    </source>
</evidence>
<keyword evidence="2" id="KW-1185">Reference proteome</keyword>
<reference evidence="1 2" key="1">
    <citation type="submission" date="2013-12" db="EMBL/GenBank/DDBJ databases">
        <authorList>
            <consortium name="DOE Joint Genome Institute"/>
            <person name="Eisen J."/>
            <person name="Huntemann M."/>
            <person name="Han J."/>
            <person name="Chen A."/>
            <person name="Kyrpides N."/>
            <person name="Mavromatis K."/>
            <person name="Markowitz V."/>
            <person name="Palaniappan K."/>
            <person name="Ivanova N."/>
            <person name="Schaumberg A."/>
            <person name="Pati A."/>
            <person name="Liolios K."/>
            <person name="Nordberg H.P."/>
            <person name="Cantor M.N."/>
            <person name="Hua S.X."/>
            <person name="Woyke T."/>
        </authorList>
    </citation>
    <scope>NUCLEOTIDE SEQUENCE [LARGE SCALE GENOMIC DNA]</scope>
    <source>
        <strain evidence="2">DSM 19437</strain>
    </source>
</reference>
<evidence type="ECO:0000313" key="1">
    <source>
        <dbReference type="EMBL" id="AHF17386.1"/>
    </source>
</evidence>
<proteinExistence type="predicted"/>
<name>W0F7Q7_9BACT</name>
<sequence>MCKKCYILALLLLALFALITNELYEYASIINLILFYEKSKVA</sequence>
<dbReference type="STRING" id="929713.NIASO_06670"/>
<dbReference type="Proteomes" id="UP000003586">
    <property type="component" value="Chromosome"/>
</dbReference>
<organism evidence="1 2">
    <name type="scientific">Niabella soli DSM 19437</name>
    <dbReference type="NCBI Taxonomy" id="929713"/>
    <lineage>
        <taxon>Bacteria</taxon>
        <taxon>Pseudomonadati</taxon>
        <taxon>Bacteroidota</taxon>
        <taxon>Chitinophagia</taxon>
        <taxon>Chitinophagales</taxon>
        <taxon>Chitinophagaceae</taxon>
        <taxon>Niabella</taxon>
    </lineage>
</organism>
<dbReference type="HOGENOM" id="CLU_3254696_0_0_10"/>